<sequence length="456" mass="51631">MTTSLLSRMQIDRNLRRSTEHVEIVPQETCVHHESWAAIAGNETGDCRPKTPVLTALLRYTGLFSKRGSKRRTAKEAKKSSRGTKSKTKGTEKGTDKKSSNTKYSKRRSSRQKSTRGSSNTHTRSKSHPPTPEKEREGRKREKKEDSGGGGKDDKGSQVILASNQPAKPRCVRIGSREVDDETVERVFEKFTKERKEAPPPAPGAAGVGAPPPLDEKARLLMDRVTKKPMKSERSEMFYDEMSSFQKKKPTPSVNQKAPTKKVQEESVFFDDDSYSQVPKLINVRKMSGENVYTERGVPYWTEPLEPTDEERETTAEAIMVSNPHIELVHNKTITLLTNPVMSLELNEFLHLSELMKRDEAHFDARLVFSNTIRTFMLLDPSDELKKLKKEMEELIDTSNPKEGDRKVKFHVENPTVAVLYSRTDPIQSIREMFSSRVSVTTTLTTTSTSSRDENN</sequence>
<dbReference type="InterPro" id="IPR008569">
    <property type="entry name" value="DUF851"/>
</dbReference>
<organism evidence="2 3">
    <name type="scientific">Caenorhabditis remanei</name>
    <name type="common">Caenorhabditis vulgaris</name>
    <dbReference type="NCBI Taxonomy" id="31234"/>
    <lineage>
        <taxon>Eukaryota</taxon>
        <taxon>Metazoa</taxon>
        <taxon>Ecdysozoa</taxon>
        <taxon>Nematoda</taxon>
        <taxon>Chromadorea</taxon>
        <taxon>Rhabditida</taxon>
        <taxon>Rhabditina</taxon>
        <taxon>Rhabditomorpha</taxon>
        <taxon>Rhabditoidea</taxon>
        <taxon>Rhabditidae</taxon>
        <taxon>Peloderinae</taxon>
        <taxon>Caenorhabditis</taxon>
    </lineage>
</organism>
<dbReference type="Proteomes" id="UP000483820">
    <property type="component" value="Chromosome III"/>
</dbReference>
<accession>A0A6A5H0Q7</accession>
<proteinExistence type="predicted"/>
<dbReference type="KEGG" id="crq:GCK72_008318"/>
<feature type="compositionally biased region" description="Basic residues" evidence="1">
    <location>
        <begin position="104"/>
        <end position="114"/>
    </location>
</feature>
<dbReference type="Pfam" id="PF05867">
    <property type="entry name" value="DUF851"/>
    <property type="match status" value="1"/>
</dbReference>
<comment type="caution">
    <text evidence="2">The sequence shown here is derived from an EMBL/GenBank/DDBJ whole genome shotgun (WGS) entry which is preliminary data.</text>
</comment>
<evidence type="ECO:0000256" key="1">
    <source>
        <dbReference type="SAM" id="MobiDB-lite"/>
    </source>
</evidence>
<feature type="compositionally biased region" description="Basic and acidic residues" evidence="1">
    <location>
        <begin position="131"/>
        <end position="156"/>
    </location>
</feature>
<gene>
    <name evidence="2" type="ORF">GCK72_008318</name>
</gene>
<evidence type="ECO:0000313" key="2">
    <source>
        <dbReference type="EMBL" id="KAF1760072.1"/>
    </source>
</evidence>
<feature type="compositionally biased region" description="Basic and acidic residues" evidence="1">
    <location>
        <begin position="89"/>
        <end position="99"/>
    </location>
</feature>
<feature type="region of interest" description="Disordered" evidence="1">
    <location>
        <begin position="193"/>
        <end position="213"/>
    </location>
</feature>
<name>A0A6A5H0Q7_CAERE</name>
<dbReference type="EMBL" id="WUAV01000003">
    <property type="protein sequence ID" value="KAF1760072.1"/>
    <property type="molecule type" value="Genomic_DNA"/>
</dbReference>
<dbReference type="CTD" id="9809591"/>
<feature type="region of interest" description="Disordered" evidence="1">
    <location>
        <begin position="67"/>
        <end position="176"/>
    </location>
</feature>
<dbReference type="AlphaFoldDB" id="A0A6A5H0Q7"/>
<evidence type="ECO:0000313" key="3">
    <source>
        <dbReference type="Proteomes" id="UP000483820"/>
    </source>
</evidence>
<dbReference type="GeneID" id="9809591"/>
<protein>
    <submittedName>
        <fullName evidence="2">Uncharacterized protein</fullName>
    </submittedName>
</protein>
<dbReference type="RefSeq" id="XP_053586342.1">
    <property type="nucleotide sequence ID" value="XM_053726765.1"/>
</dbReference>
<reference evidence="2 3" key="1">
    <citation type="submission" date="2019-12" db="EMBL/GenBank/DDBJ databases">
        <title>Chromosome-level assembly of the Caenorhabditis remanei genome.</title>
        <authorList>
            <person name="Teterina A.A."/>
            <person name="Willis J.H."/>
            <person name="Phillips P.C."/>
        </authorList>
    </citation>
    <scope>NUCLEOTIDE SEQUENCE [LARGE SCALE GENOMIC DNA]</scope>
    <source>
        <strain evidence="2 3">PX506</strain>
        <tissue evidence="2">Whole organism</tissue>
    </source>
</reference>